<evidence type="ECO:0000256" key="5">
    <source>
        <dbReference type="SAM" id="Phobius"/>
    </source>
</evidence>
<dbReference type="Pfam" id="PF01740">
    <property type="entry name" value="STAS"/>
    <property type="match status" value="1"/>
</dbReference>
<dbReference type="SUPFAM" id="SSF52091">
    <property type="entry name" value="SpoIIaa-like"/>
    <property type="match status" value="1"/>
</dbReference>
<keyword evidence="3 5" id="KW-1133">Transmembrane helix</keyword>
<reference evidence="7" key="1">
    <citation type="submission" date="2018-06" db="EMBL/GenBank/DDBJ databases">
        <authorList>
            <person name="Zhirakovskaya E."/>
        </authorList>
    </citation>
    <scope>NUCLEOTIDE SEQUENCE</scope>
</reference>
<dbReference type="Pfam" id="PF00916">
    <property type="entry name" value="Sulfate_transp"/>
    <property type="match status" value="1"/>
</dbReference>
<feature type="transmembrane region" description="Helical" evidence="5">
    <location>
        <begin position="311"/>
        <end position="329"/>
    </location>
</feature>
<evidence type="ECO:0000256" key="2">
    <source>
        <dbReference type="ARBA" id="ARBA00022692"/>
    </source>
</evidence>
<evidence type="ECO:0000259" key="6">
    <source>
        <dbReference type="PROSITE" id="PS50801"/>
    </source>
</evidence>
<evidence type="ECO:0000313" key="7">
    <source>
        <dbReference type="EMBL" id="VAW27806.1"/>
    </source>
</evidence>
<sequence>MVNKDTLKADSLAGLTGAIIVLPQGIAFAAIAGMPPIYGLYTAMITPIIAALFGSSMHLISGPTTAISLVIFGTISKFAVPESPEYIQFVLTLTLLAGVFQLGMGLARLGTLVNFVSHSVIVGFTAGAATLIATSQLGKVLGVEISRDGDFIDKWHQIFLEISNTNLYVFGVAITTLVIALAIKKFTPKIPNLLVAMVVGSVLAYFIKGAEHGVILVGKLSANLPPFSVPDFTRLELEELIPYAFAIALLGLIEAVAIGKSIASKSGQRIDGNQEFIGQGLSNIAGSFFSSYAGSGSFTRSGVNYTAGAKTPMAAIFAATMLMLILLLVAPLTAYLPIAAMGGIILLVAFNLIDFKSIKQIFKSSRAEATVFSVTLLSTLFLELEFAIYLGVIMSMIFYLQKTASPNIVSLAPNQDSEERPFVNIELIPMPTCPQLRIIRIDGSLYFGAVEKVENFLANLFEAGEPNVLIVGNGIGMIDLAGAEMLEREALKWKVAGRGFYFCSLRQPVSEYLENGGFDKHIGHQNMFETKIVALKNIYNKLDKDICASCTTKIFKECNYE</sequence>
<dbReference type="GO" id="GO:0055085">
    <property type="term" value="P:transmembrane transport"/>
    <property type="evidence" value="ECO:0007669"/>
    <property type="project" value="InterPro"/>
</dbReference>
<dbReference type="AlphaFoldDB" id="A0A3B0V7B0"/>
<dbReference type="GO" id="GO:0016020">
    <property type="term" value="C:membrane"/>
    <property type="evidence" value="ECO:0007669"/>
    <property type="project" value="UniProtKB-SubCell"/>
</dbReference>
<name>A0A3B0V7B0_9ZZZZ</name>
<feature type="transmembrane region" description="Helical" evidence="5">
    <location>
        <begin position="165"/>
        <end position="183"/>
    </location>
</feature>
<feature type="transmembrane region" description="Helical" evidence="5">
    <location>
        <begin position="86"/>
        <end position="105"/>
    </location>
</feature>
<feature type="domain" description="STAS" evidence="6">
    <location>
        <begin position="426"/>
        <end position="538"/>
    </location>
</feature>
<feature type="transmembrane region" description="Helical" evidence="5">
    <location>
        <begin position="12"/>
        <end position="31"/>
    </location>
</feature>
<keyword evidence="2 5" id="KW-0812">Transmembrane</keyword>
<dbReference type="CDD" id="cd07042">
    <property type="entry name" value="STAS_SulP_like_sulfate_transporter"/>
    <property type="match status" value="1"/>
</dbReference>
<feature type="transmembrane region" description="Helical" evidence="5">
    <location>
        <begin position="190"/>
        <end position="207"/>
    </location>
</feature>
<keyword evidence="4 5" id="KW-0472">Membrane</keyword>
<evidence type="ECO:0000256" key="3">
    <source>
        <dbReference type="ARBA" id="ARBA00022989"/>
    </source>
</evidence>
<gene>
    <name evidence="7" type="ORF">MNBD_BACTEROID06-279</name>
</gene>
<dbReference type="Gene3D" id="3.30.750.24">
    <property type="entry name" value="STAS domain"/>
    <property type="match status" value="1"/>
</dbReference>
<dbReference type="InterPro" id="IPR011547">
    <property type="entry name" value="SLC26A/SulP_dom"/>
</dbReference>
<dbReference type="EMBL" id="UOES01000307">
    <property type="protein sequence ID" value="VAW27806.1"/>
    <property type="molecule type" value="Genomic_DNA"/>
</dbReference>
<feature type="transmembrane region" description="Helical" evidence="5">
    <location>
        <begin position="335"/>
        <end position="353"/>
    </location>
</feature>
<comment type="subcellular location">
    <subcellularLocation>
        <location evidence="1">Membrane</location>
        <topology evidence="1">Multi-pass membrane protein</topology>
    </subcellularLocation>
</comment>
<dbReference type="PROSITE" id="PS50801">
    <property type="entry name" value="STAS"/>
    <property type="match status" value="1"/>
</dbReference>
<dbReference type="PANTHER" id="PTHR11814">
    <property type="entry name" value="SULFATE TRANSPORTER"/>
    <property type="match status" value="1"/>
</dbReference>
<dbReference type="InterPro" id="IPR002645">
    <property type="entry name" value="STAS_dom"/>
</dbReference>
<dbReference type="NCBIfam" id="TIGR00815">
    <property type="entry name" value="sulP"/>
    <property type="match status" value="1"/>
</dbReference>
<dbReference type="InterPro" id="IPR036513">
    <property type="entry name" value="STAS_dom_sf"/>
</dbReference>
<organism evidence="7">
    <name type="scientific">hydrothermal vent metagenome</name>
    <dbReference type="NCBI Taxonomy" id="652676"/>
    <lineage>
        <taxon>unclassified sequences</taxon>
        <taxon>metagenomes</taxon>
        <taxon>ecological metagenomes</taxon>
    </lineage>
</organism>
<accession>A0A3B0V7B0</accession>
<feature type="transmembrane region" description="Helical" evidence="5">
    <location>
        <begin position="112"/>
        <end position="133"/>
    </location>
</feature>
<evidence type="ECO:0000256" key="4">
    <source>
        <dbReference type="ARBA" id="ARBA00023136"/>
    </source>
</evidence>
<proteinExistence type="predicted"/>
<feature type="transmembrane region" description="Helical" evidence="5">
    <location>
        <begin position="240"/>
        <end position="259"/>
    </location>
</feature>
<protein>
    <submittedName>
        <fullName evidence="7">Sulfate permease</fullName>
    </submittedName>
</protein>
<feature type="transmembrane region" description="Helical" evidence="5">
    <location>
        <begin position="60"/>
        <end position="80"/>
    </location>
</feature>
<evidence type="ECO:0000256" key="1">
    <source>
        <dbReference type="ARBA" id="ARBA00004141"/>
    </source>
</evidence>
<dbReference type="InterPro" id="IPR001902">
    <property type="entry name" value="SLC26A/SulP_fam"/>
</dbReference>
<feature type="transmembrane region" description="Helical" evidence="5">
    <location>
        <begin position="374"/>
        <end position="400"/>
    </location>
</feature>